<keyword evidence="1" id="KW-0863">Zinc-finger</keyword>
<reference evidence="3 4" key="1">
    <citation type="journal article" date="2012" name="Nat. Biotechnol.">
        <title>Draft genome sequence of pigeonpea (Cajanus cajan), an orphan legume crop of resource-poor farmers.</title>
        <authorList>
            <person name="Varshney R.K."/>
            <person name="Chen W."/>
            <person name="Li Y."/>
            <person name="Bharti A.K."/>
            <person name="Saxena R.K."/>
            <person name="Schlueter J.A."/>
            <person name="Donoghue M.T."/>
            <person name="Azam S."/>
            <person name="Fan G."/>
            <person name="Whaley A.M."/>
            <person name="Farmer A.D."/>
            <person name="Sheridan J."/>
            <person name="Iwata A."/>
            <person name="Tuteja R."/>
            <person name="Penmetsa R.V."/>
            <person name="Wu W."/>
            <person name="Upadhyaya H.D."/>
            <person name="Yang S.P."/>
            <person name="Shah T."/>
            <person name="Saxena K.B."/>
            <person name="Michael T."/>
            <person name="McCombie W.R."/>
            <person name="Yang B."/>
            <person name="Zhang G."/>
            <person name="Yang H."/>
            <person name="Wang J."/>
            <person name="Spillane C."/>
            <person name="Cook D.R."/>
            <person name="May G.D."/>
            <person name="Xu X."/>
            <person name="Jackson S.A."/>
        </authorList>
    </citation>
    <scope>NUCLEOTIDE SEQUENCE [LARGE SCALE GENOMIC DNA]</scope>
    <source>
        <strain evidence="4">cv. Asha</strain>
    </source>
</reference>
<sequence length="63" mass="7475">MGEREEITRLRCEHVFHRDCMNTWVGLDHSTCPLCRDSLGPKRDMGELVFSINTHDCEIKWLR</sequence>
<gene>
    <name evidence="3" type="ORF">KK1_015751</name>
</gene>
<dbReference type="InterPro" id="IPR013083">
    <property type="entry name" value="Znf_RING/FYVE/PHD"/>
</dbReference>
<evidence type="ECO:0000259" key="2">
    <source>
        <dbReference type="PROSITE" id="PS50089"/>
    </source>
</evidence>
<dbReference type="PROSITE" id="PS50089">
    <property type="entry name" value="ZF_RING_2"/>
    <property type="match status" value="1"/>
</dbReference>
<dbReference type="InterPro" id="IPR001841">
    <property type="entry name" value="Znf_RING"/>
</dbReference>
<dbReference type="InterPro" id="IPR044249">
    <property type="entry name" value="XERICO-like"/>
</dbReference>
<feature type="domain" description="RING-type" evidence="2">
    <location>
        <begin position="12"/>
        <end position="36"/>
    </location>
</feature>
<dbReference type="AlphaFoldDB" id="A0A151SZY3"/>
<protein>
    <recommendedName>
        <fullName evidence="2">RING-type domain-containing protein</fullName>
    </recommendedName>
</protein>
<evidence type="ECO:0000313" key="4">
    <source>
        <dbReference type="Proteomes" id="UP000075243"/>
    </source>
</evidence>
<keyword evidence="1" id="KW-0862">Zinc</keyword>
<name>A0A151SZY3_CAJCA</name>
<dbReference type="SUPFAM" id="SSF57850">
    <property type="entry name" value="RING/U-box"/>
    <property type="match status" value="1"/>
</dbReference>
<dbReference type="PANTHER" id="PTHR47258">
    <property type="match status" value="1"/>
</dbReference>
<dbReference type="Gene3D" id="3.30.40.10">
    <property type="entry name" value="Zinc/RING finger domain, C3HC4 (zinc finger)"/>
    <property type="match status" value="1"/>
</dbReference>
<dbReference type="PANTHER" id="PTHR47258:SF1">
    <property type="entry name" value="E3 UBIQUITIN-PROTEIN LIGASE XERICO-RELATED"/>
    <property type="match status" value="1"/>
</dbReference>
<dbReference type="Pfam" id="PF13639">
    <property type="entry name" value="zf-RING_2"/>
    <property type="match status" value="1"/>
</dbReference>
<keyword evidence="1" id="KW-0479">Metal-binding</keyword>
<dbReference type="Gramene" id="C.cajan_15308.t">
    <property type="protein sequence ID" value="C.cajan_15308.t.cds1"/>
    <property type="gene ID" value="C.cajan_15308"/>
</dbReference>
<proteinExistence type="predicted"/>
<keyword evidence="4" id="KW-1185">Reference proteome</keyword>
<evidence type="ECO:0000313" key="3">
    <source>
        <dbReference type="EMBL" id="KYP60298.1"/>
    </source>
</evidence>
<dbReference type="EMBL" id="CM003612">
    <property type="protein sequence ID" value="KYP60298.1"/>
    <property type="molecule type" value="Genomic_DNA"/>
</dbReference>
<accession>A0A151SZY3</accession>
<dbReference type="Proteomes" id="UP000075243">
    <property type="component" value="Chromosome 10"/>
</dbReference>
<organism evidence="3 4">
    <name type="scientific">Cajanus cajan</name>
    <name type="common">Pigeon pea</name>
    <name type="synonym">Cajanus indicus</name>
    <dbReference type="NCBI Taxonomy" id="3821"/>
    <lineage>
        <taxon>Eukaryota</taxon>
        <taxon>Viridiplantae</taxon>
        <taxon>Streptophyta</taxon>
        <taxon>Embryophyta</taxon>
        <taxon>Tracheophyta</taxon>
        <taxon>Spermatophyta</taxon>
        <taxon>Magnoliopsida</taxon>
        <taxon>eudicotyledons</taxon>
        <taxon>Gunneridae</taxon>
        <taxon>Pentapetalae</taxon>
        <taxon>rosids</taxon>
        <taxon>fabids</taxon>
        <taxon>Fabales</taxon>
        <taxon>Fabaceae</taxon>
        <taxon>Papilionoideae</taxon>
        <taxon>50 kb inversion clade</taxon>
        <taxon>NPAAA clade</taxon>
        <taxon>indigoferoid/millettioid clade</taxon>
        <taxon>Phaseoleae</taxon>
        <taxon>Cajanus</taxon>
    </lineage>
</organism>
<evidence type="ECO:0000256" key="1">
    <source>
        <dbReference type="PROSITE-ProRule" id="PRU00175"/>
    </source>
</evidence>
<dbReference type="GO" id="GO:0008270">
    <property type="term" value="F:zinc ion binding"/>
    <property type="evidence" value="ECO:0007669"/>
    <property type="project" value="UniProtKB-KW"/>
</dbReference>